<accession>A0A9D1J9R3</accession>
<keyword evidence="2" id="KW-0413">Isomerase</keyword>
<dbReference type="Gene3D" id="3.20.20.150">
    <property type="entry name" value="Divalent-metal-dependent TIM barrel enzymes"/>
    <property type="match status" value="1"/>
</dbReference>
<dbReference type="Proteomes" id="UP000823912">
    <property type="component" value="Unassembled WGS sequence"/>
</dbReference>
<comment type="caution">
    <text evidence="2">The sequence shown here is derived from an EMBL/GenBank/DDBJ whole genome shotgun (WGS) entry which is preliminary data.</text>
</comment>
<sequence>MAVKAVQQIQLGTVMGTEEQALKTMRLMKEAGYDGIELNGFMIKKMPPIVKILTKMAGMPVGNGGKLDWKKLMGQSGLSVVSVHEDLGSIKRAPEEIIAEAESFGTHYVVITGMHMFDYSDGEAVRTLAEDLNTAGKRLKEGGISLLYHNHNCEFLRVTPDMTAYEYIIENTDPEYVNFEFDSYWPTETGADAKIWMRRLGERMKLWHINDRGCRPQGKGGSILKSDSMELGYGNMDLEGMTAIAKENGIDAVVLESHKNWVDKSPVKSFQLSAEFLNRHF</sequence>
<feature type="domain" description="Xylose isomerase-like TIM barrel" evidence="1">
    <location>
        <begin position="26"/>
        <end position="278"/>
    </location>
</feature>
<protein>
    <submittedName>
        <fullName evidence="2">Sugar phosphate isomerase/epimerase</fullName>
    </submittedName>
</protein>
<reference evidence="2" key="1">
    <citation type="submission" date="2020-10" db="EMBL/GenBank/DDBJ databases">
        <authorList>
            <person name="Gilroy R."/>
        </authorList>
    </citation>
    <scope>NUCLEOTIDE SEQUENCE</scope>
    <source>
        <strain evidence="2">ChiSjej5B23-6657</strain>
    </source>
</reference>
<dbReference type="PANTHER" id="PTHR12110:SF41">
    <property type="entry name" value="INOSOSE DEHYDRATASE"/>
    <property type="match status" value="1"/>
</dbReference>
<dbReference type="GO" id="GO:0016853">
    <property type="term" value="F:isomerase activity"/>
    <property type="evidence" value="ECO:0007669"/>
    <property type="project" value="UniProtKB-KW"/>
</dbReference>
<dbReference type="PANTHER" id="PTHR12110">
    <property type="entry name" value="HYDROXYPYRUVATE ISOMERASE"/>
    <property type="match status" value="1"/>
</dbReference>
<organism evidence="2 3">
    <name type="scientific">Candidatus Pullilachnospira gallistercoris</name>
    <dbReference type="NCBI Taxonomy" id="2840911"/>
    <lineage>
        <taxon>Bacteria</taxon>
        <taxon>Bacillati</taxon>
        <taxon>Bacillota</taxon>
        <taxon>Clostridia</taxon>
        <taxon>Lachnospirales</taxon>
        <taxon>Lachnospiraceae</taxon>
        <taxon>Lachnospiraceae incertae sedis</taxon>
        <taxon>Candidatus Pullilachnospira</taxon>
    </lineage>
</organism>
<evidence type="ECO:0000313" key="2">
    <source>
        <dbReference type="EMBL" id="HIR69695.1"/>
    </source>
</evidence>
<dbReference type="Pfam" id="PF01261">
    <property type="entry name" value="AP_endonuc_2"/>
    <property type="match status" value="1"/>
</dbReference>
<name>A0A9D1J9R3_9FIRM</name>
<dbReference type="EMBL" id="DVHM01000005">
    <property type="protein sequence ID" value="HIR69695.1"/>
    <property type="molecule type" value="Genomic_DNA"/>
</dbReference>
<dbReference type="InterPro" id="IPR050312">
    <property type="entry name" value="IolE/XylAMocC-like"/>
</dbReference>
<evidence type="ECO:0000259" key="1">
    <source>
        <dbReference type="Pfam" id="PF01261"/>
    </source>
</evidence>
<dbReference type="InterPro" id="IPR013022">
    <property type="entry name" value="Xyl_isomerase-like_TIM-brl"/>
</dbReference>
<proteinExistence type="predicted"/>
<dbReference type="AlphaFoldDB" id="A0A9D1J9R3"/>
<dbReference type="InterPro" id="IPR036237">
    <property type="entry name" value="Xyl_isomerase-like_sf"/>
</dbReference>
<dbReference type="SUPFAM" id="SSF51658">
    <property type="entry name" value="Xylose isomerase-like"/>
    <property type="match status" value="1"/>
</dbReference>
<reference evidence="2" key="2">
    <citation type="journal article" date="2021" name="PeerJ">
        <title>Extensive microbial diversity within the chicken gut microbiome revealed by metagenomics and culture.</title>
        <authorList>
            <person name="Gilroy R."/>
            <person name="Ravi A."/>
            <person name="Getino M."/>
            <person name="Pursley I."/>
            <person name="Horton D.L."/>
            <person name="Alikhan N.F."/>
            <person name="Baker D."/>
            <person name="Gharbi K."/>
            <person name="Hall N."/>
            <person name="Watson M."/>
            <person name="Adriaenssens E.M."/>
            <person name="Foster-Nyarko E."/>
            <person name="Jarju S."/>
            <person name="Secka A."/>
            <person name="Antonio M."/>
            <person name="Oren A."/>
            <person name="Chaudhuri R.R."/>
            <person name="La Ragione R."/>
            <person name="Hildebrand F."/>
            <person name="Pallen M.J."/>
        </authorList>
    </citation>
    <scope>NUCLEOTIDE SEQUENCE</scope>
    <source>
        <strain evidence="2">ChiSjej5B23-6657</strain>
    </source>
</reference>
<evidence type="ECO:0000313" key="3">
    <source>
        <dbReference type="Proteomes" id="UP000823912"/>
    </source>
</evidence>
<gene>
    <name evidence="2" type="ORF">IAA55_00245</name>
</gene>